<reference evidence="2 3" key="1">
    <citation type="submission" date="2018-03" db="EMBL/GenBank/DDBJ databases">
        <title>Adhaeribacter sp. HMF7605 Genome sequencing and assembly.</title>
        <authorList>
            <person name="Kang H."/>
            <person name="Kang J."/>
            <person name="Cha I."/>
            <person name="Kim H."/>
            <person name="Joh K."/>
        </authorList>
    </citation>
    <scope>NUCLEOTIDE SEQUENCE [LARGE SCALE GENOMIC DNA]</scope>
    <source>
        <strain evidence="2 3">HMF7605</strain>
    </source>
</reference>
<proteinExistence type="predicted"/>
<dbReference type="PANTHER" id="PTHR12110">
    <property type="entry name" value="HYDROXYPYRUVATE ISOMERASE"/>
    <property type="match status" value="1"/>
</dbReference>
<feature type="domain" description="Xylose isomerase-like TIM barrel" evidence="1">
    <location>
        <begin position="68"/>
        <end position="295"/>
    </location>
</feature>
<dbReference type="InterPro" id="IPR036237">
    <property type="entry name" value="Xyl_isomerase-like_sf"/>
</dbReference>
<evidence type="ECO:0000259" key="1">
    <source>
        <dbReference type="Pfam" id="PF01261"/>
    </source>
</evidence>
<dbReference type="EMBL" id="PYFT01000001">
    <property type="protein sequence ID" value="PSR57024.1"/>
    <property type="molecule type" value="Genomic_DNA"/>
</dbReference>
<dbReference type="InterPro" id="IPR006311">
    <property type="entry name" value="TAT_signal"/>
</dbReference>
<comment type="caution">
    <text evidence="2">The sequence shown here is derived from an EMBL/GenBank/DDBJ whole genome shotgun (WGS) entry which is preliminary data.</text>
</comment>
<dbReference type="InterPro" id="IPR050312">
    <property type="entry name" value="IolE/XylAMocC-like"/>
</dbReference>
<organism evidence="2 3">
    <name type="scientific">Adhaeribacter arboris</name>
    <dbReference type="NCBI Taxonomy" id="2072846"/>
    <lineage>
        <taxon>Bacteria</taxon>
        <taxon>Pseudomonadati</taxon>
        <taxon>Bacteroidota</taxon>
        <taxon>Cytophagia</taxon>
        <taxon>Cytophagales</taxon>
        <taxon>Hymenobacteraceae</taxon>
        <taxon>Adhaeribacter</taxon>
    </lineage>
</organism>
<dbReference type="AlphaFoldDB" id="A0A2T2YND3"/>
<dbReference type="GO" id="GO:0016853">
    <property type="term" value="F:isomerase activity"/>
    <property type="evidence" value="ECO:0007669"/>
    <property type="project" value="UniProtKB-KW"/>
</dbReference>
<keyword evidence="2" id="KW-0413">Isomerase</keyword>
<dbReference type="SUPFAM" id="SSF51658">
    <property type="entry name" value="Xylose isomerase-like"/>
    <property type="match status" value="1"/>
</dbReference>
<evidence type="ECO:0000313" key="2">
    <source>
        <dbReference type="EMBL" id="PSR57024.1"/>
    </source>
</evidence>
<gene>
    <name evidence="2" type="ORF">AHMF7605_27840</name>
</gene>
<accession>A0A2T2YND3</accession>
<keyword evidence="3" id="KW-1185">Reference proteome</keyword>
<dbReference type="OrthoDB" id="9798407at2"/>
<dbReference type="PROSITE" id="PS51318">
    <property type="entry name" value="TAT"/>
    <property type="match status" value="1"/>
</dbReference>
<dbReference type="InterPro" id="IPR013022">
    <property type="entry name" value="Xyl_isomerase-like_TIM-brl"/>
</dbReference>
<dbReference type="Proteomes" id="UP000240357">
    <property type="component" value="Unassembled WGS sequence"/>
</dbReference>
<dbReference type="PANTHER" id="PTHR12110:SF41">
    <property type="entry name" value="INOSOSE DEHYDRATASE"/>
    <property type="match status" value="1"/>
</dbReference>
<evidence type="ECO:0000313" key="3">
    <source>
        <dbReference type="Proteomes" id="UP000240357"/>
    </source>
</evidence>
<name>A0A2T2YND3_9BACT</name>
<dbReference type="Gene3D" id="3.20.20.150">
    <property type="entry name" value="Divalent-metal-dependent TIM barrel enzymes"/>
    <property type="match status" value="1"/>
</dbReference>
<sequence length="304" mass="34031">MDNRTRRDFLKIAGSLAGAAVLNQVLPGCASAGAPGKEVKLSAHLWEYARQFPPDWDCTPILDSIFADYKYAGLKGIEMMEIHLRRKDAVENIGAISQKHGVAVTGISYYAEMFDKSQHAKIREDVELVSGNMQKLGATEFGITTGFLEGKKSEEHLDNEALLIKEIMKICETHQVVPNIHSHINELQYDQFEWKGLIKRIPELKLGPDLNWVVRAGLDPVAFVREYGKQMVYLHLRDQTAAGVWTEAVGEGVLDFPGIAKALKEVNYTGTAAIELAYDKPPVRPIKENLKLSRAYVHQVFGWK</sequence>
<dbReference type="Pfam" id="PF01261">
    <property type="entry name" value="AP_endonuc_2"/>
    <property type="match status" value="1"/>
</dbReference>
<protein>
    <submittedName>
        <fullName evidence="2">Sugar phosphate isomerase/epimerase</fullName>
    </submittedName>
</protein>
<dbReference type="RefSeq" id="WP_106933196.1">
    <property type="nucleotide sequence ID" value="NZ_PYFT01000001.1"/>
</dbReference>